<reference evidence="3" key="1">
    <citation type="journal article" date="2019" name="Int. J. Syst. Evol. Microbiol.">
        <title>The Global Catalogue of Microorganisms (GCM) 10K type strain sequencing project: providing services to taxonomists for standard genome sequencing and annotation.</title>
        <authorList>
            <consortium name="The Broad Institute Genomics Platform"/>
            <consortium name="The Broad Institute Genome Sequencing Center for Infectious Disease"/>
            <person name="Wu L."/>
            <person name="Ma J."/>
        </authorList>
    </citation>
    <scope>NUCLEOTIDE SEQUENCE [LARGE SCALE GENOMIC DNA]</scope>
    <source>
        <strain evidence="3">CGMCC 4.7317</strain>
    </source>
</reference>
<organism evidence="2 3">
    <name type="scientific">Longivirga aurantiaca</name>
    <dbReference type="NCBI Taxonomy" id="1837743"/>
    <lineage>
        <taxon>Bacteria</taxon>
        <taxon>Bacillati</taxon>
        <taxon>Actinomycetota</taxon>
        <taxon>Actinomycetes</taxon>
        <taxon>Sporichthyales</taxon>
        <taxon>Sporichthyaceae</taxon>
        <taxon>Longivirga</taxon>
    </lineage>
</organism>
<dbReference type="Proteomes" id="UP001596138">
    <property type="component" value="Unassembled WGS sequence"/>
</dbReference>
<evidence type="ECO:0000313" key="3">
    <source>
        <dbReference type="Proteomes" id="UP001596138"/>
    </source>
</evidence>
<gene>
    <name evidence="2" type="ORF">ACFQGU_10560</name>
</gene>
<proteinExistence type="predicted"/>
<sequence>MDLVWLTDLLVVVVVLGAITVYLSSLAGRLDRLHRKIETAHAALDAQLLRRVAATQDLASSGLLDPASALVLSSAAQSAFVMDADDDAHRSLVESELTRTLGTVFETREDVDEVVEGAGSDAAVADQLLDELAVACRRVELARRFHNDVVRSCLELRHRRISRWFRLAGHTPLPAPVDFDDTPPAGLATR</sequence>
<keyword evidence="1" id="KW-0812">Transmembrane</keyword>
<evidence type="ECO:0000256" key="1">
    <source>
        <dbReference type="SAM" id="Phobius"/>
    </source>
</evidence>
<keyword evidence="1" id="KW-1133">Transmembrane helix</keyword>
<keyword evidence="1" id="KW-0472">Membrane</keyword>
<evidence type="ECO:0008006" key="4">
    <source>
        <dbReference type="Google" id="ProtNLM"/>
    </source>
</evidence>
<dbReference type="EMBL" id="JBHSTI010000008">
    <property type="protein sequence ID" value="MFC6238319.1"/>
    <property type="molecule type" value="Genomic_DNA"/>
</dbReference>
<evidence type="ECO:0000313" key="2">
    <source>
        <dbReference type="EMBL" id="MFC6238319.1"/>
    </source>
</evidence>
<comment type="caution">
    <text evidence="2">The sequence shown here is derived from an EMBL/GenBank/DDBJ whole genome shotgun (WGS) entry which is preliminary data.</text>
</comment>
<feature type="transmembrane region" description="Helical" evidence="1">
    <location>
        <begin position="6"/>
        <end position="27"/>
    </location>
</feature>
<accession>A0ABW1T195</accession>
<name>A0ABW1T195_9ACTN</name>
<dbReference type="RefSeq" id="WP_386766432.1">
    <property type="nucleotide sequence ID" value="NZ_JBHSTI010000008.1"/>
</dbReference>
<protein>
    <recommendedName>
        <fullName evidence="4">LemA family protein</fullName>
    </recommendedName>
</protein>
<keyword evidence="3" id="KW-1185">Reference proteome</keyword>